<feature type="domain" description="FAD/NAD(P)-binding" evidence="5">
    <location>
        <begin position="13"/>
        <end position="310"/>
    </location>
</feature>
<name>A0AA38P319_9AGAR</name>
<dbReference type="Gene3D" id="3.50.50.100">
    <property type="match status" value="1"/>
</dbReference>
<sequence>MSTYKKFDNDKSTIVIVGGGAGGLSLLNRLSTTIDPEKHAVILIDARPTLMHLPSTLRLVVSDTDDLIRRSIHPYGDHTFRNKLKGNGTFIQATVQRIDFGDDGGSGQVVLDNGEIVAYDVLVLATGSTWPRPIAFPTESTKAITEHIQARRAEFAAATNILLVGGGSVGIELAGELRDVFPSKPITIIHRDAHLLNSAYPDKFRIGIQKQLEDRNITVLTGDAITASDASDVSSSQVPKEGFITEKGQILKPDLVVPTWGTRPNTSYLPSDLLSSTGHVKILPTFQLPSHPNVFALGDIIDWKEQKSAAKAAYFHAPKVVKNILLYLRERGEAGGAPASVELATSKRSAKYNGAIEMIVVTNGKASGMAYFDILWGITFGGWLSSLLKSKNLLVSKISSITGYTPA</sequence>
<keyword evidence="2" id="KW-0285">Flavoprotein</keyword>
<proteinExistence type="inferred from homology"/>
<dbReference type="Pfam" id="PF07992">
    <property type="entry name" value="Pyr_redox_2"/>
    <property type="match status" value="1"/>
</dbReference>
<dbReference type="GO" id="GO:0050660">
    <property type="term" value="F:flavin adenine dinucleotide binding"/>
    <property type="evidence" value="ECO:0007669"/>
    <property type="project" value="TreeGrafter"/>
</dbReference>
<comment type="similarity">
    <text evidence="1">Belongs to the FAD-dependent oxidoreductase family.</text>
</comment>
<evidence type="ECO:0000259" key="5">
    <source>
        <dbReference type="Pfam" id="PF07992"/>
    </source>
</evidence>
<protein>
    <recommendedName>
        <fullName evidence="5">FAD/NAD(P)-binding domain-containing protein</fullName>
    </recommendedName>
</protein>
<dbReference type="PRINTS" id="PR00411">
    <property type="entry name" value="PNDRDTASEI"/>
</dbReference>
<dbReference type="PRINTS" id="PR00368">
    <property type="entry name" value="FADPNR"/>
</dbReference>
<evidence type="ECO:0000256" key="2">
    <source>
        <dbReference type="ARBA" id="ARBA00022630"/>
    </source>
</evidence>
<dbReference type="Proteomes" id="UP001163846">
    <property type="component" value="Unassembled WGS sequence"/>
</dbReference>
<comment type="caution">
    <text evidence="6">The sequence shown here is derived from an EMBL/GenBank/DDBJ whole genome shotgun (WGS) entry which is preliminary data.</text>
</comment>
<dbReference type="PANTHER" id="PTHR43735">
    <property type="entry name" value="APOPTOSIS-INDUCING FACTOR 1"/>
    <property type="match status" value="1"/>
</dbReference>
<evidence type="ECO:0000313" key="6">
    <source>
        <dbReference type="EMBL" id="KAJ3835255.1"/>
    </source>
</evidence>
<evidence type="ECO:0000313" key="7">
    <source>
        <dbReference type="Proteomes" id="UP001163846"/>
    </source>
</evidence>
<organism evidence="6 7">
    <name type="scientific">Lentinula raphanica</name>
    <dbReference type="NCBI Taxonomy" id="153919"/>
    <lineage>
        <taxon>Eukaryota</taxon>
        <taxon>Fungi</taxon>
        <taxon>Dikarya</taxon>
        <taxon>Basidiomycota</taxon>
        <taxon>Agaricomycotina</taxon>
        <taxon>Agaricomycetes</taxon>
        <taxon>Agaricomycetidae</taxon>
        <taxon>Agaricales</taxon>
        <taxon>Marasmiineae</taxon>
        <taxon>Omphalotaceae</taxon>
        <taxon>Lentinula</taxon>
    </lineage>
</organism>
<accession>A0AA38P319</accession>
<dbReference type="GO" id="GO:0005737">
    <property type="term" value="C:cytoplasm"/>
    <property type="evidence" value="ECO:0007669"/>
    <property type="project" value="TreeGrafter"/>
</dbReference>
<dbReference type="GO" id="GO:0004174">
    <property type="term" value="F:electron-transferring-flavoprotein dehydrogenase activity"/>
    <property type="evidence" value="ECO:0007669"/>
    <property type="project" value="TreeGrafter"/>
</dbReference>
<reference evidence="6" key="1">
    <citation type="submission" date="2022-08" db="EMBL/GenBank/DDBJ databases">
        <authorList>
            <consortium name="DOE Joint Genome Institute"/>
            <person name="Min B."/>
            <person name="Riley R."/>
            <person name="Sierra-Patev S."/>
            <person name="Naranjo-Ortiz M."/>
            <person name="Looney B."/>
            <person name="Konkel Z."/>
            <person name="Slot J.C."/>
            <person name="Sakamoto Y."/>
            <person name="Steenwyk J.L."/>
            <person name="Rokas A."/>
            <person name="Carro J."/>
            <person name="Camarero S."/>
            <person name="Ferreira P."/>
            <person name="Molpeceres G."/>
            <person name="Ruiz-Duenas F.J."/>
            <person name="Serrano A."/>
            <person name="Henrissat B."/>
            <person name="Drula E."/>
            <person name="Hughes K.W."/>
            <person name="Mata J.L."/>
            <person name="Ishikawa N.K."/>
            <person name="Vargas-Isla R."/>
            <person name="Ushijima S."/>
            <person name="Smith C.A."/>
            <person name="Ahrendt S."/>
            <person name="Andreopoulos W."/>
            <person name="He G."/>
            <person name="Labutti K."/>
            <person name="Lipzen A."/>
            <person name="Ng V."/>
            <person name="Sandor L."/>
            <person name="Barry K."/>
            <person name="Martinez A.T."/>
            <person name="Xiao Y."/>
            <person name="Gibbons J.G."/>
            <person name="Terashima K."/>
            <person name="Hibbett D.S."/>
            <person name="Grigoriev I.V."/>
        </authorList>
    </citation>
    <scope>NUCLEOTIDE SEQUENCE</scope>
    <source>
        <strain evidence="6">TFB9207</strain>
    </source>
</reference>
<gene>
    <name evidence="6" type="ORF">F5878DRAFT_543529</name>
</gene>
<evidence type="ECO:0000256" key="1">
    <source>
        <dbReference type="ARBA" id="ARBA00006442"/>
    </source>
</evidence>
<keyword evidence="7" id="KW-1185">Reference proteome</keyword>
<dbReference type="AlphaFoldDB" id="A0AA38P319"/>
<dbReference type="SUPFAM" id="SSF51905">
    <property type="entry name" value="FAD/NAD(P)-binding domain"/>
    <property type="match status" value="1"/>
</dbReference>
<dbReference type="PANTHER" id="PTHR43735:SF3">
    <property type="entry name" value="FERROPTOSIS SUPPRESSOR PROTEIN 1"/>
    <property type="match status" value="1"/>
</dbReference>
<dbReference type="InterPro" id="IPR023753">
    <property type="entry name" value="FAD/NAD-binding_dom"/>
</dbReference>
<evidence type="ECO:0000256" key="4">
    <source>
        <dbReference type="ARBA" id="ARBA00023002"/>
    </source>
</evidence>
<dbReference type="InterPro" id="IPR036188">
    <property type="entry name" value="FAD/NAD-bd_sf"/>
</dbReference>
<keyword evidence="3" id="KW-0274">FAD</keyword>
<evidence type="ECO:0000256" key="3">
    <source>
        <dbReference type="ARBA" id="ARBA00022827"/>
    </source>
</evidence>
<keyword evidence="4" id="KW-0560">Oxidoreductase</keyword>
<dbReference type="EMBL" id="MU806430">
    <property type="protein sequence ID" value="KAJ3835255.1"/>
    <property type="molecule type" value="Genomic_DNA"/>
</dbReference>